<feature type="chain" id="PRO_5039914880" evidence="1">
    <location>
        <begin position="26"/>
        <end position="138"/>
    </location>
</feature>
<keyword evidence="1" id="KW-0732">Signal</keyword>
<protein>
    <submittedName>
        <fullName evidence="2">Uncharacterized protein</fullName>
    </submittedName>
</protein>
<accession>A0A9I9ECJ4</accession>
<feature type="signal peptide" evidence="1">
    <location>
        <begin position="1"/>
        <end position="25"/>
    </location>
</feature>
<evidence type="ECO:0000256" key="1">
    <source>
        <dbReference type="SAM" id="SignalP"/>
    </source>
</evidence>
<dbReference type="EnsemblPlants" id="MELO3C031917.2.1">
    <property type="protein sequence ID" value="MELO3C031917.2.1"/>
    <property type="gene ID" value="MELO3C031917.2"/>
</dbReference>
<name>A0A9I9ECJ4_CUCME</name>
<reference evidence="2" key="1">
    <citation type="submission" date="2023-03" db="UniProtKB">
        <authorList>
            <consortium name="EnsemblPlants"/>
        </authorList>
    </citation>
    <scope>IDENTIFICATION</scope>
</reference>
<proteinExistence type="predicted"/>
<evidence type="ECO:0000313" key="2">
    <source>
        <dbReference type="EnsemblPlants" id="MELO3C031917.2.1"/>
    </source>
</evidence>
<dbReference type="AlphaFoldDB" id="A0A9I9ECJ4"/>
<organism evidence="2">
    <name type="scientific">Cucumis melo</name>
    <name type="common">Muskmelon</name>
    <dbReference type="NCBI Taxonomy" id="3656"/>
    <lineage>
        <taxon>Eukaryota</taxon>
        <taxon>Viridiplantae</taxon>
        <taxon>Streptophyta</taxon>
        <taxon>Embryophyta</taxon>
        <taxon>Tracheophyta</taxon>
        <taxon>Spermatophyta</taxon>
        <taxon>Magnoliopsida</taxon>
        <taxon>eudicotyledons</taxon>
        <taxon>Gunneridae</taxon>
        <taxon>Pentapetalae</taxon>
        <taxon>rosids</taxon>
        <taxon>fabids</taxon>
        <taxon>Cucurbitales</taxon>
        <taxon>Cucurbitaceae</taxon>
        <taxon>Benincaseae</taxon>
        <taxon>Cucumis</taxon>
    </lineage>
</organism>
<sequence>SSLKLTLIFFFAAVSLQTITKQASSSPSTFLFPNFSLKPYLLPLPQFFTMHALPILHHCASPRSTKLHTIAIRAPQMFLHGRSPNVLAPRTKNVPPQTFVHGWFPNIEAAPTSLHHVRLRTSTDLLVPPRTTEDLLTK</sequence>
<dbReference type="Gramene" id="MELO3C031917.2.1">
    <property type="protein sequence ID" value="MELO3C031917.2.1"/>
    <property type="gene ID" value="MELO3C031917.2"/>
</dbReference>